<gene>
    <name evidence="1" type="ORF">E1292_25250</name>
</gene>
<dbReference type="Proteomes" id="UP000295258">
    <property type="component" value="Unassembled WGS sequence"/>
</dbReference>
<reference evidence="1 2" key="1">
    <citation type="submission" date="2019-03" db="EMBL/GenBank/DDBJ databases">
        <title>Draft genome sequences of novel Actinobacteria.</title>
        <authorList>
            <person name="Sahin N."/>
            <person name="Ay H."/>
            <person name="Saygin H."/>
        </authorList>
    </citation>
    <scope>NUCLEOTIDE SEQUENCE [LARGE SCALE GENOMIC DNA]</scope>
    <source>
        <strain evidence="1 2">KC310</strain>
    </source>
</reference>
<evidence type="ECO:0000313" key="2">
    <source>
        <dbReference type="Proteomes" id="UP000295258"/>
    </source>
</evidence>
<sequence length="65" mass="6781">MMGGDRSATSLAQPPGPLIQALLERFPATVLVHDTVFLGALPLSLRPPSADRPTTICLGVLPPCC</sequence>
<dbReference type="EMBL" id="SMKO01000073">
    <property type="protein sequence ID" value="TDD01730.1"/>
    <property type="molecule type" value="Genomic_DNA"/>
</dbReference>
<keyword evidence="2" id="KW-1185">Reference proteome</keyword>
<name>A0A4R4VNS6_9ACTN</name>
<protein>
    <submittedName>
        <fullName evidence="1">Uncharacterized protein</fullName>
    </submittedName>
</protein>
<comment type="caution">
    <text evidence="1">The sequence shown here is derived from an EMBL/GenBank/DDBJ whole genome shotgun (WGS) entry which is preliminary data.</text>
</comment>
<organism evidence="1 2">
    <name type="scientific">Nonomuraea deserti</name>
    <dbReference type="NCBI Taxonomy" id="1848322"/>
    <lineage>
        <taxon>Bacteria</taxon>
        <taxon>Bacillati</taxon>
        <taxon>Actinomycetota</taxon>
        <taxon>Actinomycetes</taxon>
        <taxon>Streptosporangiales</taxon>
        <taxon>Streptosporangiaceae</taxon>
        <taxon>Nonomuraea</taxon>
    </lineage>
</organism>
<evidence type="ECO:0000313" key="1">
    <source>
        <dbReference type="EMBL" id="TDD01730.1"/>
    </source>
</evidence>
<dbReference type="AlphaFoldDB" id="A0A4R4VNS6"/>
<proteinExistence type="predicted"/>
<accession>A0A4R4VNS6</accession>